<feature type="transmembrane region" description="Helical" evidence="7">
    <location>
        <begin position="80"/>
        <end position="97"/>
    </location>
</feature>
<feature type="transmembrane region" description="Helical" evidence="7">
    <location>
        <begin position="12"/>
        <end position="33"/>
    </location>
</feature>
<dbReference type="PANTHER" id="PTHR33452:SF4">
    <property type="entry name" value="BLL4328 PROTEIN"/>
    <property type="match status" value="1"/>
</dbReference>
<keyword evidence="5 7" id="KW-1133">Transmembrane helix</keyword>
<comment type="similarity">
    <text evidence="2">Belongs to the DoxX family.</text>
</comment>
<gene>
    <name evidence="8" type="ordered locus">Adeh_2244</name>
</gene>
<dbReference type="OrthoDB" id="9808524at2"/>
<dbReference type="Proteomes" id="UP000001935">
    <property type="component" value="Chromosome"/>
</dbReference>
<evidence type="ECO:0000256" key="2">
    <source>
        <dbReference type="ARBA" id="ARBA00006679"/>
    </source>
</evidence>
<protein>
    <submittedName>
        <fullName evidence="8">DoxX</fullName>
    </submittedName>
</protein>
<dbReference type="Pfam" id="PF07681">
    <property type="entry name" value="DoxX"/>
    <property type="match status" value="1"/>
</dbReference>
<sequence length="140" mass="14553">MDYPDLAPRARSWAPHLLGVLRIVAAFLFLQFGTAKLFAFPGPVMPGGGTAPLASLAGIAGAIEAFGGALLLVGLFSRPVAFLLSGEMAVAYFYGHAPQGFWPVLNQGTPAALFAFVFLYLAAAGPGRFSLDGLRGKDAP</sequence>
<evidence type="ECO:0000256" key="6">
    <source>
        <dbReference type="ARBA" id="ARBA00023136"/>
    </source>
</evidence>
<dbReference type="InterPro" id="IPR051907">
    <property type="entry name" value="DoxX-like_oxidoreductase"/>
</dbReference>
<keyword evidence="6 7" id="KW-0472">Membrane</keyword>
<evidence type="ECO:0000313" key="8">
    <source>
        <dbReference type="EMBL" id="ABC82014.1"/>
    </source>
</evidence>
<comment type="subcellular location">
    <subcellularLocation>
        <location evidence="1">Cell membrane</location>
        <topology evidence="1">Multi-pass membrane protein</topology>
    </subcellularLocation>
</comment>
<accession>Q2IK34</accession>
<name>Q2IK34_ANADE</name>
<feature type="transmembrane region" description="Helical" evidence="7">
    <location>
        <begin position="109"/>
        <end position="127"/>
    </location>
</feature>
<feature type="transmembrane region" description="Helical" evidence="7">
    <location>
        <begin position="53"/>
        <end position="73"/>
    </location>
</feature>
<dbReference type="KEGG" id="ade:Adeh_2244"/>
<dbReference type="InterPro" id="IPR032808">
    <property type="entry name" value="DoxX"/>
</dbReference>
<dbReference type="GO" id="GO:0005886">
    <property type="term" value="C:plasma membrane"/>
    <property type="evidence" value="ECO:0007669"/>
    <property type="project" value="UniProtKB-SubCell"/>
</dbReference>
<evidence type="ECO:0000256" key="5">
    <source>
        <dbReference type="ARBA" id="ARBA00022989"/>
    </source>
</evidence>
<evidence type="ECO:0000256" key="1">
    <source>
        <dbReference type="ARBA" id="ARBA00004651"/>
    </source>
</evidence>
<dbReference type="RefSeq" id="WP_011421296.1">
    <property type="nucleotide sequence ID" value="NC_007760.1"/>
</dbReference>
<evidence type="ECO:0000256" key="7">
    <source>
        <dbReference type="SAM" id="Phobius"/>
    </source>
</evidence>
<dbReference type="STRING" id="290397.Adeh_2244"/>
<organism evidence="8 9">
    <name type="scientific">Anaeromyxobacter dehalogenans (strain 2CP-C)</name>
    <dbReference type="NCBI Taxonomy" id="290397"/>
    <lineage>
        <taxon>Bacteria</taxon>
        <taxon>Pseudomonadati</taxon>
        <taxon>Myxococcota</taxon>
        <taxon>Myxococcia</taxon>
        <taxon>Myxococcales</taxon>
        <taxon>Cystobacterineae</taxon>
        <taxon>Anaeromyxobacteraceae</taxon>
        <taxon>Anaeromyxobacter</taxon>
    </lineage>
</organism>
<reference evidence="8 9" key="1">
    <citation type="submission" date="2006-01" db="EMBL/GenBank/DDBJ databases">
        <title>Complete sequence of Anaeromyxobacter dehalogenans 2CP-C.</title>
        <authorList>
            <consortium name="US DOE Joint Genome Institute"/>
            <person name="Copeland A."/>
            <person name="Lucas S."/>
            <person name="Lapidus A."/>
            <person name="Barry K."/>
            <person name="Detter J.C."/>
            <person name="Glavina T."/>
            <person name="Hammon N."/>
            <person name="Israni S."/>
            <person name="Pitluck S."/>
            <person name="Brettin T."/>
            <person name="Bruce D."/>
            <person name="Han C."/>
            <person name="Tapia R."/>
            <person name="Gilna P."/>
            <person name="Kiss H."/>
            <person name="Schmutz J."/>
            <person name="Larimer F."/>
            <person name="Land M."/>
            <person name="Kyrpides N."/>
            <person name="Anderson I."/>
            <person name="Sanford R.A."/>
            <person name="Ritalahti K.M."/>
            <person name="Thomas H.S."/>
            <person name="Kirby J.R."/>
            <person name="Zhulin I.B."/>
            <person name="Loeffler F.E."/>
            <person name="Richardson P."/>
        </authorList>
    </citation>
    <scope>NUCLEOTIDE SEQUENCE [LARGE SCALE GENOMIC DNA]</scope>
    <source>
        <strain evidence="8 9">2CP-C</strain>
    </source>
</reference>
<dbReference type="HOGENOM" id="CLU_058421_2_1_7"/>
<dbReference type="EMBL" id="CP000251">
    <property type="protein sequence ID" value="ABC82014.1"/>
    <property type="molecule type" value="Genomic_DNA"/>
</dbReference>
<dbReference type="AlphaFoldDB" id="Q2IK34"/>
<dbReference type="PANTHER" id="PTHR33452">
    <property type="entry name" value="OXIDOREDUCTASE CATD-RELATED"/>
    <property type="match status" value="1"/>
</dbReference>
<proteinExistence type="inferred from homology"/>
<dbReference type="eggNOG" id="COG2259">
    <property type="taxonomic scope" value="Bacteria"/>
</dbReference>
<evidence type="ECO:0000256" key="4">
    <source>
        <dbReference type="ARBA" id="ARBA00022692"/>
    </source>
</evidence>
<keyword evidence="4 7" id="KW-0812">Transmembrane</keyword>
<evidence type="ECO:0000256" key="3">
    <source>
        <dbReference type="ARBA" id="ARBA00022475"/>
    </source>
</evidence>
<keyword evidence="3" id="KW-1003">Cell membrane</keyword>
<dbReference type="DNASU" id="3889594"/>
<evidence type="ECO:0000313" key="9">
    <source>
        <dbReference type="Proteomes" id="UP000001935"/>
    </source>
</evidence>